<reference evidence="1 2" key="1">
    <citation type="journal article" date="2018" name="Proc. R. Soc. B">
        <title>A non-coding region near Follistatin controls head colour polymorphism in the Gouldian finch.</title>
        <authorList>
            <person name="Toomey M.B."/>
            <person name="Marques C.I."/>
            <person name="Andrade P."/>
            <person name="Araujo P.M."/>
            <person name="Sabatino S."/>
            <person name="Gazda M.A."/>
            <person name="Afonso S."/>
            <person name="Lopes R.J."/>
            <person name="Corbo J.C."/>
            <person name="Carneiro M."/>
        </authorList>
    </citation>
    <scope>NUCLEOTIDE SEQUENCE [LARGE SCALE GENOMIC DNA]</scope>
    <source>
        <strain evidence="1">Red01</strain>
        <tissue evidence="1">Muscle</tissue>
    </source>
</reference>
<dbReference type="AlphaFoldDB" id="A0A3L8SWF8"/>
<comment type="caution">
    <text evidence="1">The sequence shown here is derived from an EMBL/GenBank/DDBJ whole genome shotgun (WGS) entry which is preliminary data.</text>
</comment>
<name>A0A3L8SWF8_CHLGU</name>
<evidence type="ECO:0000313" key="2">
    <source>
        <dbReference type="Proteomes" id="UP000276834"/>
    </source>
</evidence>
<proteinExistence type="predicted"/>
<gene>
    <name evidence="1" type="ORF">DV515_00003295</name>
</gene>
<organism evidence="1 2">
    <name type="scientific">Chloebia gouldiae</name>
    <name type="common">Gouldian finch</name>
    <name type="synonym">Erythrura gouldiae</name>
    <dbReference type="NCBI Taxonomy" id="44316"/>
    <lineage>
        <taxon>Eukaryota</taxon>
        <taxon>Metazoa</taxon>
        <taxon>Chordata</taxon>
        <taxon>Craniata</taxon>
        <taxon>Vertebrata</taxon>
        <taxon>Euteleostomi</taxon>
        <taxon>Archelosauria</taxon>
        <taxon>Archosauria</taxon>
        <taxon>Dinosauria</taxon>
        <taxon>Saurischia</taxon>
        <taxon>Theropoda</taxon>
        <taxon>Coelurosauria</taxon>
        <taxon>Aves</taxon>
        <taxon>Neognathae</taxon>
        <taxon>Neoaves</taxon>
        <taxon>Telluraves</taxon>
        <taxon>Australaves</taxon>
        <taxon>Passeriformes</taxon>
        <taxon>Passeroidea</taxon>
        <taxon>Passeridae</taxon>
        <taxon>Chloebia</taxon>
    </lineage>
</organism>
<dbReference type="Proteomes" id="UP000276834">
    <property type="component" value="Unassembled WGS sequence"/>
</dbReference>
<evidence type="ECO:0000313" key="1">
    <source>
        <dbReference type="EMBL" id="RLW08367.1"/>
    </source>
</evidence>
<keyword evidence="2" id="KW-1185">Reference proteome</keyword>
<accession>A0A3L8SWF8</accession>
<dbReference type="EMBL" id="QUSF01000006">
    <property type="protein sequence ID" value="RLW08367.1"/>
    <property type="molecule type" value="Genomic_DNA"/>
</dbReference>
<protein>
    <submittedName>
        <fullName evidence="1">Uncharacterized protein</fullName>
    </submittedName>
</protein>
<sequence length="139" mass="15763">MRASSPRHLRVTGINEGSTYKMFSSPQKEGIRAVFIWDFLLFHTVPMALVPQATSRQQDTVIMCYFLHLGSSYAGYTRPHRDMAVSVTPFASGISGTHLLLQFSFTASRFWLNLDFLQPFLKCKVSDFAKVTQQAHGRE</sequence>